<proteinExistence type="inferred from homology"/>
<name>T1J8X1_STRMM</name>
<dbReference type="InterPro" id="IPR024661">
    <property type="entry name" value="RNA_pol_III_Rpc31"/>
</dbReference>
<dbReference type="eggNOG" id="ENOG502QUPX">
    <property type="taxonomic scope" value="Eukaryota"/>
</dbReference>
<protein>
    <recommendedName>
        <fullName evidence="7">DNA-directed RNA polymerase III subunit</fullName>
    </recommendedName>
</protein>
<evidence type="ECO:0000256" key="2">
    <source>
        <dbReference type="ARBA" id="ARBA00008352"/>
    </source>
</evidence>
<feature type="compositionally biased region" description="Basic and acidic residues" evidence="4">
    <location>
        <begin position="155"/>
        <end position="164"/>
    </location>
</feature>
<feature type="compositionally biased region" description="Acidic residues" evidence="4">
    <location>
        <begin position="165"/>
        <end position="184"/>
    </location>
</feature>
<dbReference type="OMA" id="KDLHAPF"/>
<dbReference type="GO" id="GO:0006383">
    <property type="term" value="P:transcription by RNA polymerase III"/>
    <property type="evidence" value="ECO:0007669"/>
    <property type="project" value="InterPro"/>
</dbReference>
<evidence type="ECO:0000256" key="4">
    <source>
        <dbReference type="SAM" id="MobiDB-lite"/>
    </source>
</evidence>
<dbReference type="EnsemblMetazoa" id="SMAR010161-RA">
    <property type="protein sequence ID" value="SMAR010161-PA"/>
    <property type="gene ID" value="SMAR010161"/>
</dbReference>
<keyword evidence="3" id="KW-0539">Nucleus</keyword>
<feature type="compositionally biased region" description="Acidic residues" evidence="4">
    <location>
        <begin position="144"/>
        <end position="154"/>
    </location>
</feature>
<dbReference type="EMBL" id="JH431968">
    <property type="status" value="NOT_ANNOTATED_CDS"/>
    <property type="molecule type" value="Genomic_DNA"/>
</dbReference>
<organism evidence="5 6">
    <name type="scientific">Strigamia maritima</name>
    <name type="common">European centipede</name>
    <name type="synonym">Geophilus maritimus</name>
    <dbReference type="NCBI Taxonomy" id="126957"/>
    <lineage>
        <taxon>Eukaryota</taxon>
        <taxon>Metazoa</taxon>
        <taxon>Ecdysozoa</taxon>
        <taxon>Arthropoda</taxon>
        <taxon>Myriapoda</taxon>
        <taxon>Chilopoda</taxon>
        <taxon>Pleurostigmophora</taxon>
        <taxon>Geophilomorpha</taxon>
        <taxon>Linotaeniidae</taxon>
        <taxon>Strigamia</taxon>
    </lineage>
</organism>
<accession>T1J8X1</accession>
<sequence length="209" mass="24693">MAEEQEISELEQLGMKLKDRPLPVKEPPPLYPELRKQPLPFGRDSSELLKSKKYLRTALNESEFYIKLPAVKSMIERYSEKYSTPKQIKSISLRDNLNLSLFPKELQCIKKKTVALVKTKIRTRVNTINVDDKLKELEEKENNEPSDEDKDDEEKEKPKVKVYKEDEEDEVSEIEEEYDEEIDTDYLTSYFDNGEKYLDEEEDNLDDED</sequence>
<dbReference type="AlphaFoldDB" id="T1J8X1"/>
<comment type="subcellular location">
    <subcellularLocation>
        <location evidence="1">Nucleus</location>
    </subcellularLocation>
</comment>
<evidence type="ECO:0000256" key="1">
    <source>
        <dbReference type="ARBA" id="ARBA00004123"/>
    </source>
</evidence>
<reference evidence="5" key="2">
    <citation type="submission" date="2015-02" db="UniProtKB">
        <authorList>
            <consortium name="EnsemblMetazoa"/>
        </authorList>
    </citation>
    <scope>IDENTIFICATION</scope>
</reference>
<dbReference type="GO" id="GO:0005666">
    <property type="term" value="C:RNA polymerase III complex"/>
    <property type="evidence" value="ECO:0007669"/>
    <property type="project" value="TreeGrafter"/>
</dbReference>
<keyword evidence="6" id="KW-1185">Reference proteome</keyword>
<feature type="region of interest" description="Disordered" evidence="4">
    <location>
        <begin position="1"/>
        <end position="38"/>
    </location>
</feature>
<dbReference type="PANTHER" id="PTHR15367">
    <property type="entry name" value="DNA-DIRECTED RNA POLYMERASE III"/>
    <property type="match status" value="1"/>
</dbReference>
<reference evidence="6" key="1">
    <citation type="submission" date="2011-05" db="EMBL/GenBank/DDBJ databases">
        <authorList>
            <person name="Richards S.R."/>
            <person name="Qu J."/>
            <person name="Jiang H."/>
            <person name="Jhangiani S.N."/>
            <person name="Agravi P."/>
            <person name="Goodspeed R."/>
            <person name="Gross S."/>
            <person name="Mandapat C."/>
            <person name="Jackson L."/>
            <person name="Mathew T."/>
            <person name="Pu L."/>
            <person name="Thornton R."/>
            <person name="Saada N."/>
            <person name="Wilczek-Boney K.B."/>
            <person name="Lee S."/>
            <person name="Kovar C."/>
            <person name="Wu Y."/>
            <person name="Scherer S.E."/>
            <person name="Worley K.C."/>
            <person name="Muzny D.M."/>
            <person name="Gibbs R."/>
        </authorList>
    </citation>
    <scope>NUCLEOTIDE SEQUENCE</scope>
    <source>
        <strain evidence="6">Brora</strain>
    </source>
</reference>
<evidence type="ECO:0000313" key="6">
    <source>
        <dbReference type="Proteomes" id="UP000014500"/>
    </source>
</evidence>
<evidence type="ECO:0000313" key="5">
    <source>
        <dbReference type="EnsemblMetazoa" id="SMAR010161-PA"/>
    </source>
</evidence>
<evidence type="ECO:0000256" key="3">
    <source>
        <dbReference type="ARBA" id="ARBA00023242"/>
    </source>
</evidence>
<comment type="similarity">
    <text evidence="2">Belongs to the eukaryotic RPC7 RNA polymerase subunit family.</text>
</comment>
<dbReference type="Proteomes" id="UP000014500">
    <property type="component" value="Unassembled WGS sequence"/>
</dbReference>
<dbReference type="PANTHER" id="PTHR15367:SF2">
    <property type="entry name" value="DNA-DIRECTED RNA POLYMERASE III SUBUNIT"/>
    <property type="match status" value="1"/>
</dbReference>
<evidence type="ECO:0008006" key="7">
    <source>
        <dbReference type="Google" id="ProtNLM"/>
    </source>
</evidence>
<dbReference type="STRING" id="126957.T1J8X1"/>
<feature type="compositionally biased region" description="Acidic residues" evidence="4">
    <location>
        <begin position="198"/>
        <end position="209"/>
    </location>
</feature>
<feature type="region of interest" description="Disordered" evidence="4">
    <location>
        <begin position="136"/>
        <end position="209"/>
    </location>
</feature>
<dbReference type="HOGENOM" id="CLU_084309_0_0_1"/>
<dbReference type="Pfam" id="PF11705">
    <property type="entry name" value="RNA_pol_3_Rpc31"/>
    <property type="match status" value="1"/>
</dbReference>